<comment type="caution">
    <text evidence="2">The sequence shown here is derived from an EMBL/GenBank/DDBJ whole genome shotgun (WGS) entry which is preliminary data.</text>
</comment>
<dbReference type="PANTHER" id="PTHR37576">
    <property type="entry name" value="DEFECT AT LOW TEMPERATURE PROTEIN 1"/>
    <property type="match status" value="1"/>
</dbReference>
<gene>
    <name evidence="2" type="ORF">B0T23DRAFT_397208</name>
</gene>
<keyword evidence="1" id="KW-0812">Transmembrane</keyword>
<keyword evidence="1" id="KW-0472">Membrane</keyword>
<protein>
    <submittedName>
        <fullName evidence="2">Uncharacterized protein</fullName>
    </submittedName>
</protein>
<dbReference type="EMBL" id="JAULSX010000005">
    <property type="protein sequence ID" value="KAK3491192.1"/>
    <property type="molecule type" value="Genomic_DNA"/>
</dbReference>
<name>A0AAJ0I6K7_9PEZI</name>
<accession>A0AAJ0I6K7</accession>
<dbReference type="RefSeq" id="XP_062692375.1">
    <property type="nucleotide sequence ID" value="XM_062838283.1"/>
</dbReference>
<dbReference type="Proteomes" id="UP001285908">
    <property type="component" value="Unassembled WGS sequence"/>
</dbReference>
<evidence type="ECO:0000313" key="2">
    <source>
        <dbReference type="EMBL" id="KAK3491192.1"/>
    </source>
</evidence>
<evidence type="ECO:0000256" key="1">
    <source>
        <dbReference type="SAM" id="Phobius"/>
    </source>
</evidence>
<keyword evidence="3" id="KW-1185">Reference proteome</keyword>
<keyword evidence="1" id="KW-1133">Transmembrane helix</keyword>
<proteinExistence type="predicted"/>
<evidence type="ECO:0000313" key="3">
    <source>
        <dbReference type="Proteomes" id="UP001285908"/>
    </source>
</evidence>
<reference evidence="2 3" key="1">
    <citation type="journal article" date="2023" name="Mol. Phylogenet. Evol.">
        <title>Genome-scale phylogeny and comparative genomics of the fungal order Sordariales.</title>
        <authorList>
            <person name="Hensen N."/>
            <person name="Bonometti L."/>
            <person name="Westerberg I."/>
            <person name="Brannstrom I.O."/>
            <person name="Guillou S."/>
            <person name="Cros-Aarteil S."/>
            <person name="Calhoun S."/>
            <person name="Haridas S."/>
            <person name="Kuo A."/>
            <person name="Mondo S."/>
            <person name="Pangilinan J."/>
            <person name="Riley R."/>
            <person name="LaButti K."/>
            <person name="Andreopoulos B."/>
            <person name="Lipzen A."/>
            <person name="Chen C."/>
            <person name="Yan M."/>
            <person name="Daum C."/>
            <person name="Ng V."/>
            <person name="Clum A."/>
            <person name="Steindorff A."/>
            <person name="Ohm R.A."/>
            <person name="Martin F."/>
            <person name="Silar P."/>
            <person name="Natvig D.O."/>
            <person name="Lalanne C."/>
            <person name="Gautier V."/>
            <person name="Ament-Velasquez S.L."/>
            <person name="Kruys A."/>
            <person name="Hutchinson M.I."/>
            <person name="Powell A.J."/>
            <person name="Barry K."/>
            <person name="Miller A.N."/>
            <person name="Grigoriev I.V."/>
            <person name="Debuchy R."/>
            <person name="Gladieux P."/>
            <person name="Hiltunen Thoren M."/>
            <person name="Johannesson H."/>
        </authorList>
    </citation>
    <scope>NUCLEOTIDE SEQUENCE [LARGE SCALE GENOMIC DNA]</scope>
    <source>
        <strain evidence="2 3">FGSC 10403</strain>
    </source>
</reference>
<feature type="transmembrane region" description="Helical" evidence="1">
    <location>
        <begin position="146"/>
        <end position="168"/>
    </location>
</feature>
<dbReference type="PANTHER" id="PTHR37576:SF2">
    <property type="entry name" value="DEFECT AT LOW TEMPERATURE PROTEIN 1"/>
    <property type="match status" value="1"/>
</dbReference>
<dbReference type="GeneID" id="87875905"/>
<dbReference type="AlphaFoldDB" id="A0AAJ0I6K7"/>
<sequence>MFSSYQDFLGNSVFPLPVKPSLYDGRLELFAKLGKSLYGTNYGATRAKSWWHYDEDTFGVSNQNHIAAAYAHKPDYQVDGSLAQDHPCNFEFLSPMDDILNMYRQLAIRVSVIAAVHTNETQYVPFIGERSERQWLANKERAQVCYHAAMIAHIVGILLVVFMHRGFWKLDREYSMSPLELMNAVTHGSDESARSLLHILREAEENASASRLKGFAHEWDVEHEQLVVYTKGGDGHWGFKVKAEEYELAEQQ</sequence>
<organism evidence="2 3">
    <name type="scientific">Neurospora hispaniola</name>
    <dbReference type="NCBI Taxonomy" id="588809"/>
    <lineage>
        <taxon>Eukaryota</taxon>
        <taxon>Fungi</taxon>
        <taxon>Dikarya</taxon>
        <taxon>Ascomycota</taxon>
        <taxon>Pezizomycotina</taxon>
        <taxon>Sordariomycetes</taxon>
        <taxon>Sordariomycetidae</taxon>
        <taxon>Sordariales</taxon>
        <taxon>Sordariaceae</taxon>
        <taxon>Neurospora</taxon>
    </lineage>
</organism>